<protein>
    <submittedName>
        <fullName evidence="2">Uncharacterized protein</fullName>
    </submittedName>
</protein>
<dbReference type="EMBL" id="JABCRI010000002">
    <property type="protein sequence ID" value="KAF8410929.1"/>
    <property type="molecule type" value="Genomic_DNA"/>
</dbReference>
<evidence type="ECO:0000256" key="1">
    <source>
        <dbReference type="SAM" id="MobiDB-lite"/>
    </source>
</evidence>
<comment type="caution">
    <text evidence="2">The sequence shown here is derived from an EMBL/GenBank/DDBJ whole genome shotgun (WGS) entry which is preliminary data.</text>
</comment>
<evidence type="ECO:0000313" key="2">
    <source>
        <dbReference type="EMBL" id="KAF8410929.1"/>
    </source>
</evidence>
<organism evidence="2 3">
    <name type="scientific">Tetracentron sinense</name>
    <name type="common">Spur-leaf</name>
    <dbReference type="NCBI Taxonomy" id="13715"/>
    <lineage>
        <taxon>Eukaryota</taxon>
        <taxon>Viridiplantae</taxon>
        <taxon>Streptophyta</taxon>
        <taxon>Embryophyta</taxon>
        <taxon>Tracheophyta</taxon>
        <taxon>Spermatophyta</taxon>
        <taxon>Magnoliopsida</taxon>
        <taxon>Trochodendrales</taxon>
        <taxon>Trochodendraceae</taxon>
        <taxon>Tetracentron</taxon>
    </lineage>
</organism>
<dbReference type="AlphaFoldDB" id="A0A835DS69"/>
<feature type="region of interest" description="Disordered" evidence="1">
    <location>
        <begin position="91"/>
        <end position="114"/>
    </location>
</feature>
<evidence type="ECO:0000313" key="3">
    <source>
        <dbReference type="Proteomes" id="UP000655225"/>
    </source>
</evidence>
<proteinExistence type="predicted"/>
<dbReference type="OrthoDB" id="1917265at2759"/>
<dbReference type="PANTHER" id="PTHR35318:SF2">
    <property type="entry name" value="OS08G0138900 PROTEIN"/>
    <property type="match status" value="1"/>
</dbReference>
<keyword evidence="3" id="KW-1185">Reference proteome</keyword>
<sequence>MKFFFEFASCCGHTGSLDAPTTAPGKEEKRSLMPLHCSGTGSDRFPCPKRDRLTGSKSASAIQWRPSLCAISEDNVVYVVAENAEREVRSGKNVTGKAGSRAKIRVRTHAEEFR</sequence>
<dbReference type="OMA" id="QVAEWRP"/>
<name>A0A835DS69_TETSI</name>
<gene>
    <name evidence="2" type="ORF">HHK36_003466</name>
</gene>
<dbReference type="PANTHER" id="PTHR35318">
    <property type="entry name" value="BNAA10G08410D PROTEIN"/>
    <property type="match status" value="1"/>
</dbReference>
<accession>A0A835DS69</accession>
<reference evidence="2 3" key="1">
    <citation type="submission" date="2020-04" db="EMBL/GenBank/DDBJ databases">
        <title>Plant Genome Project.</title>
        <authorList>
            <person name="Zhang R.-G."/>
        </authorList>
    </citation>
    <scope>NUCLEOTIDE SEQUENCE [LARGE SCALE GENOMIC DNA]</scope>
    <source>
        <strain evidence="2">YNK0</strain>
        <tissue evidence="2">Leaf</tissue>
    </source>
</reference>
<dbReference type="Proteomes" id="UP000655225">
    <property type="component" value="Unassembled WGS sequence"/>
</dbReference>